<dbReference type="CDD" id="cd06222">
    <property type="entry name" value="RNase_H_like"/>
    <property type="match status" value="1"/>
</dbReference>
<dbReference type="Proteomes" id="UP000811246">
    <property type="component" value="Chromosome 4"/>
</dbReference>
<dbReference type="PANTHER" id="PTHR47723">
    <property type="entry name" value="OS05G0353850 PROTEIN"/>
    <property type="match status" value="1"/>
</dbReference>
<evidence type="ECO:0000313" key="3">
    <source>
        <dbReference type="Proteomes" id="UP000811246"/>
    </source>
</evidence>
<dbReference type="PROSITE" id="PS50879">
    <property type="entry name" value="RNASE_H_1"/>
    <property type="match status" value="1"/>
</dbReference>
<dbReference type="InterPro" id="IPR053151">
    <property type="entry name" value="RNase_H-like"/>
</dbReference>
<comment type="caution">
    <text evidence="2">The sequence shown here is derived from an EMBL/GenBank/DDBJ whole genome shotgun (WGS) entry which is preliminary data.</text>
</comment>
<feature type="domain" description="RNase H type-1" evidence="1">
    <location>
        <begin position="389"/>
        <end position="517"/>
    </location>
</feature>
<accession>A0A922F9J5</accession>
<evidence type="ECO:0000259" key="1">
    <source>
        <dbReference type="PROSITE" id="PS50879"/>
    </source>
</evidence>
<sequence length="517" mass="59238">MHERREPFKPTNQPKIIANDNIVSLSIHLLAVIQMPKLILAKINSILSNSFFSGEENGRNRRKLKSWTELCTPTMKGGLGVRDFVEVQKALHMKFAWRLLSLDNLWTSFFKAKYLKEGHFFETTSRNSGSMFWKSICSVMPMVKEHMVVKVQKGAVSFLFDLWLSRGVLATEVSIVNQPRLEVKDCWVEGRWDREFLDSLIASDVGDDIIREVPGRREGCDTQIWCPGVDGQFTTKTAWEVIRVTQPNGGVEDRDHVLCKGMVASAIWCRATDLLSVPCMAFDDWWERCKMWFTCAKKKMQRGVLIGIMPTLISWRLWKWRCDAQMQGRYDSMEVIWFSIKYWLVVFLSKLLKVKALSSFDRKLLSELDIPVREVVPRILKLVAWSMPSDGWVKLNVDGSCRGNLGSCGGGGVIRDEGGRFLATFSSKYGIGTNNEAELKALIGGLTLCKELGLVNLVIESDSMLVVKWLREKMCTVWYLWDYWEEVVQVLTGTEYLVLHQFREGNRVADFLARQGE</sequence>
<dbReference type="InterPro" id="IPR044730">
    <property type="entry name" value="RNase_H-like_dom_plant"/>
</dbReference>
<name>A0A922F9J5_CARIL</name>
<dbReference type="GO" id="GO:0004523">
    <property type="term" value="F:RNA-DNA hybrid ribonuclease activity"/>
    <property type="evidence" value="ECO:0007669"/>
    <property type="project" value="InterPro"/>
</dbReference>
<dbReference type="InterPro" id="IPR036397">
    <property type="entry name" value="RNaseH_sf"/>
</dbReference>
<dbReference type="AlphaFoldDB" id="A0A922F9J5"/>
<dbReference type="OrthoDB" id="1270183at2759"/>
<dbReference type="GO" id="GO:0003676">
    <property type="term" value="F:nucleic acid binding"/>
    <property type="evidence" value="ECO:0007669"/>
    <property type="project" value="InterPro"/>
</dbReference>
<dbReference type="PANTHER" id="PTHR47723:SF19">
    <property type="entry name" value="POLYNUCLEOTIDYL TRANSFERASE, RIBONUCLEASE H-LIKE SUPERFAMILY PROTEIN"/>
    <property type="match status" value="1"/>
</dbReference>
<dbReference type="SUPFAM" id="SSF53098">
    <property type="entry name" value="Ribonuclease H-like"/>
    <property type="match status" value="1"/>
</dbReference>
<protein>
    <recommendedName>
        <fullName evidence="1">RNase H type-1 domain-containing protein</fullName>
    </recommendedName>
</protein>
<organism evidence="2 3">
    <name type="scientific">Carya illinoinensis</name>
    <name type="common">Pecan</name>
    <dbReference type="NCBI Taxonomy" id="32201"/>
    <lineage>
        <taxon>Eukaryota</taxon>
        <taxon>Viridiplantae</taxon>
        <taxon>Streptophyta</taxon>
        <taxon>Embryophyta</taxon>
        <taxon>Tracheophyta</taxon>
        <taxon>Spermatophyta</taxon>
        <taxon>Magnoliopsida</taxon>
        <taxon>eudicotyledons</taxon>
        <taxon>Gunneridae</taxon>
        <taxon>Pentapetalae</taxon>
        <taxon>rosids</taxon>
        <taxon>fabids</taxon>
        <taxon>Fagales</taxon>
        <taxon>Juglandaceae</taxon>
        <taxon>Carya</taxon>
    </lineage>
</organism>
<dbReference type="Pfam" id="PF13456">
    <property type="entry name" value="RVT_3"/>
    <property type="match status" value="1"/>
</dbReference>
<gene>
    <name evidence="2" type="ORF">I3842_04G159100</name>
</gene>
<dbReference type="Gene3D" id="3.30.420.10">
    <property type="entry name" value="Ribonuclease H-like superfamily/Ribonuclease H"/>
    <property type="match status" value="1"/>
</dbReference>
<dbReference type="InterPro" id="IPR012337">
    <property type="entry name" value="RNaseH-like_sf"/>
</dbReference>
<dbReference type="InterPro" id="IPR002156">
    <property type="entry name" value="RNaseH_domain"/>
</dbReference>
<reference evidence="2" key="1">
    <citation type="submission" date="2021-01" db="EMBL/GenBank/DDBJ databases">
        <authorList>
            <person name="Lovell J.T."/>
            <person name="Bentley N."/>
            <person name="Bhattarai G."/>
            <person name="Jenkins J.W."/>
            <person name="Sreedasyam A."/>
            <person name="Alarcon Y."/>
            <person name="Bock C."/>
            <person name="Boston L."/>
            <person name="Carlson J."/>
            <person name="Cervantes K."/>
            <person name="Clermont K."/>
            <person name="Krom N."/>
            <person name="Kubenka K."/>
            <person name="Mamidi S."/>
            <person name="Mattison C."/>
            <person name="Monteros M."/>
            <person name="Pisani C."/>
            <person name="Plott C."/>
            <person name="Rajasekar S."/>
            <person name="Rhein H.S."/>
            <person name="Rohla C."/>
            <person name="Song M."/>
            <person name="Hilaire R.S."/>
            <person name="Shu S."/>
            <person name="Wells L."/>
            <person name="Wang X."/>
            <person name="Webber J."/>
            <person name="Heerema R.J."/>
            <person name="Klein P."/>
            <person name="Conner P."/>
            <person name="Grauke L."/>
            <person name="Grimwood J."/>
            <person name="Schmutz J."/>
            <person name="Randall J.J."/>
        </authorList>
    </citation>
    <scope>NUCLEOTIDE SEQUENCE</scope>
    <source>
        <tissue evidence="2">Leaf</tissue>
    </source>
</reference>
<proteinExistence type="predicted"/>
<evidence type="ECO:0000313" key="2">
    <source>
        <dbReference type="EMBL" id="KAG6718588.1"/>
    </source>
</evidence>
<dbReference type="EMBL" id="CM031828">
    <property type="protein sequence ID" value="KAG6718588.1"/>
    <property type="molecule type" value="Genomic_DNA"/>
</dbReference>